<dbReference type="SUPFAM" id="SSF52540">
    <property type="entry name" value="P-loop containing nucleoside triphosphate hydrolases"/>
    <property type="match status" value="1"/>
</dbReference>
<keyword evidence="2" id="KW-0067">ATP-binding</keyword>
<comment type="caution">
    <text evidence="6">Lacks conserved residue(s) required for the propagation of feature annotation.</text>
</comment>
<evidence type="ECO:0000256" key="6">
    <source>
        <dbReference type="PROSITE-ProRule" id="PRU00782"/>
    </source>
</evidence>
<name>A0ABD2S1E5_9SOLN</name>
<feature type="domain" description="Myosin motor" evidence="8">
    <location>
        <begin position="21"/>
        <end position="106"/>
    </location>
</feature>
<dbReference type="PROSITE" id="PS51456">
    <property type="entry name" value="MYOSIN_MOTOR"/>
    <property type="match status" value="1"/>
</dbReference>
<keyword evidence="1" id="KW-0547">Nucleotide-binding</keyword>
<dbReference type="GO" id="GO:0003779">
    <property type="term" value="F:actin binding"/>
    <property type="evidence" value="ECO:0007669"/>
    <property type="project" value="UniProtKB-KW"/>
</dbReference>
<comment type="caution">
    <text evidence="9">The sequence shown here is derived from an EMBL/GenBank/DDBJ whole genome shotgun (WGS) entry which is preliminary data.</text>
</comment>
<dbReference type="GO" id="GO:0016459">
    <property type="term" value="C:myosin complex"/>
    <property type="evidence" value="ECO:0007669"/>
    <property type="project" value="UniProtKB-KW"/>
</dbReference>
<evidence type="ECO:0000256" key="1">
    <source>
        <dbReference type="ARBA" id="ARBA00022741"/>
    </source>
</evidence>
<dbReference type="EMBL" id="JBJKTR010000017">
    <property type="protein sequence ID" value="KAL3337634.1"/>
    <property type="molecule type" value="Genomic_DNA"/>
</dbReference>
<feature type="transmembrane region" description="Helical" evidence="7">
    <location>
        <begin position="12"/>
        <end position="34"/>
    </location>
</feature>
<dbReference type="PANTHER" id="PTHR13140">
    <property type="entry name" value="MYOSIN"/>
    <property type="match status" value="1"/>
</dbReference>
<reference evidence="9 10" key="1">
    <citation type="submission" date="2024-05" db="EMBL/GenBank/DDBJ databases">
        <title>De novo assembly of an allotetraploid wild potato.</title>
        <authorList>
            <person name="Hosaka A.J."/>
        </authorList>
    </citation>
    <scope>NUCLEOTIDE SEQUENCE [LARGE SCALE GENOMIC DNA]</scope>
    <source>
        <tissue evidence="9">Young leaves</tissue>
    </source>
</reference>
<dbReference type="GO" id="GO:0005524">
    <property type="term" value="F:ATP binding"/>
    <property type="evidence" value="ECO:0007669"/>
    <property type="project" value="UniProtKB-KW"/>
</dbReference>
<comment type="similarity">
    <text evidence="6">Belongs to the TRAFAC class myosin-kinesin ATPase superfamily. Myosin family.</text>
</comment>
<accession>A0ABD2S1E5</accession>
<evidence type="ECO:0000256" key="5">
    <source>
        <dbReference type="ARBA" id="ARBA00023203"/>
    </source>
</evidence>
<keyword evidence="4" id="KW-0505">Motor protein</keyword>
<keyword evidence="3 6" id="KW-0518">Myosin</keyword>
<keyword evidence="5 6" id="KW-0009">Actin-binding</keyword>
<organism evidence="9 10">
    <name type="scientific">Solanum stoloniferum</name>
    <dbReference type="NCBI Taxonomy" id="62892"/>
    <lineage>
        <taxon>Eukaryota</taxon>
        <taxon>Viridiplantae</taxon>
        <taxon>Streptophyta</taxon>
        <taxon>Embryophyta</taxon>
        <taxon>Tracheophyta</taxon>
        <taxon>Spermatophyta</taxon>
        <taxon>Magnoliopsida</taxon>
        <taxon>eudicotyledons</taxon>
        <taxon>Gunneridae</taxon>
        <taxon>Pentapetalae</taxon>
        <taxon>asterids</taxon>
        <taxon>lamiids</taxon>
        <taxon>Solanales</taxon>
        <taxon>Solanaceae</taxon>
        <taxon>Solanoideae</taxon>
        <taxon>Solaneae</taxon>
        <taxon>Solanum</taxon>
    </lineage>
</organism>
<evidence type="ECO:0000313" key="10">
    <source>
        <dbReference type="Proteomes" id="UP001627284"/>
    </source>
</evidence>
<dbReference type="Pfam" id="PF00063">
    <property type="entry name" value="Myosin_head"/>
    <property type="match status" value="1"/>
</dbReference>
<sequence>MAMLWQCPLESFYLQIQIFFRAWMISYNFVILMSPSVLHNLQYRNAQDRIYTKAGPILVAVNPFKEIQLYGSKLVIAYKKKLLDSPHIYSIAETAYSQMMKGLYNS</sequence>
<keyword evidence="7" id="KW-0472">Membrane</keyword>
<evidence type="ECO:0000256" key="7">
    <source>
        <dbReference type="SAM" id="Phobius"/>
    </source>
</evidence>
<evidence type="ECO:0000313" key="9">
    <source>
        <dbReference type="EMBL" id="KAL3337634.1"/>
    </source>
</evidence>
<evidence type="ECO:0000259" key="8">
    <source>
        <dbReference type="PROSITE" id="PS51456"/>
    </source>
</evidence>
<dbReference type="Gene3D" id="3.40.850.10">
    <property type="entry name" value="Kinesin motor domain"/>
    <property type="match status" value="1"/>
</dbReference>
<evidence type="ECO:0000256" key="4">
    <source>
        <dbReference type="ARBA" id="ARBA00023175"/>
    </source>
</evidence>
<dbReference type="InterPro" id="IPR027417">
    <property type="entry name" value="P-loop_NTPase"/>
</dbReference>
<dbReference type="PANTHER" id="PTHR13140:SF769">
    <property type="entry name" value="MYOSIN-2-LIKE ISOFORM X1"/>
    <property type="match status" value="1"/>
</dbReference>
<dbReference type="EMBL" id="JBJKTR010000017">
    <property type="protein sequence ID" value="KAL3337633.1"/>
    <property type="molecule type" value="Genomic_DNA"/>
</dbReference>
<evidence type="ECO:0000256" key="2">
    <source>
        <dbReference type="ARBA" id="ARBA00022840"/>
    </source>
</evidence>
<keyword evidence="10" id="KW-1185">Reference proteome</keyword>
<protein>
    <recommendedName>
        <fullName evidence="8">Myosin motor domain-containing protein</fullName>
    </recommendedName>
</protein>
<dbReference type="EMBL" id="JBJKTR010000017">
    <property type="protein sequence ID" value="KAL3337637.1"/>
    <property type="molecule type" value="Genomic_DNA"/>
</dbReference>
<proteinExistence type="inferred from homology"/>
<dbReference type="InterPro" id="IPR001609">
    <property type="entry name" value="Myosin_head_motor_dom-like"/>
</dbReference>
<dbReference type="Proteomes" id="UP001627284">
    <property type="component" value="Unassembled WGS sequence"/>
</dbReference>
<dbReference type="AlphaFoldDB" id="A0ABD2S1E5"/>
<keyword evidence="7" id="KW-1133">Transmembrane helix</keyword>
<keyword evidence="7" id="KW-0812">Transmembrane</keyword>
<evidence type="ECO:0000256" key="3">
    <source>
        <dbReference type="ARBA" id="ARBA00023123"/>
    </source>
</evidence>
<gene>
    <name evidence="9" type="ORF">AABB24_029988</name>
</gene>
<dbReference type="InterPro" id="IPR036961">
    <property type="entry name" value="Kinesin_motor_dom_sf"/>
</dbReference>